<evidence type="ECO:0000256" key="2">
    <source>
        <dbReference type="ARBA" id="ARBA00004167"/>
    </source>
</evidence>
<proteinExistence type="inferred from homology"/>
<keyword evidence="7" id="KW-0862">Zinc</keyword>
<evidence type="ECO:0000256" key="7">
    <source>
        <dbReference type="ARBA" id="ARBA00022833"/>
    </source>
</evidence>
<dbReference type="Pfam" id="PF13639">
    <property type="entry name" value="zf-RING_2"/>
    <property type="match status" value="1"/>
</dbReference>
<dbReference type="GO" id="GO:0016567">
    <property type="term" value="P:protein ubiquitination"/>
    <property type="evidence" value="ECO:0007669"/>
    <property type="project" value="InterPro"/>
</dbReference>
<dbReference type="AlphaFoldDB" id="A0A9N7NGG9"/>
<dbReference type="Gene3D" id="3.30.40.10">
    <property type="entry name" value="Zinc/RING finger domain, C3HC4 (zinc finger)"/>
    <property type="match status" value="1"/>
</dbReference>
<keyword evidence="15" id="KW-1185">Reference proteome</keyword>
<keyword evidence="6" id="KW-0479">Metal-binding</keyword>
<keyword evidence="8 12" id="KW-1133">Transmembrane helix</keyword>
<evidence type="ECO:0000256" key="1">
    <source>
        <dbReference type="ARBA" id="ARBA00000900"/>
    </source>
</evidence>
<keyword evidence="5 12" id="KW-0812">Transmembrane</keyword>
<evidence type="ECO:0000313" key="14">
    <source>
        <dbReference type="EMBL" id="CAA0830193.1"/>
    </source>
</evidence>
<name>A0A9N7NGG9_STRHE</name>
<evidence type="ECO:0000259" key="13">
    <source>
        <dbReference type="PROSITE" id="PS50089"/>
    </source>
</evidence>
<evidence type="ECO:0000256" key="6">
    <source>
        <dbReference type="ARBA" id="ARBA00022723"/>
    </source>
</evidence>
<gene>
    <name evidence="14" type="ORF">SHERM_25653</name>
</gene>
<evidence type="ECO:0000256" key="9">
    <source>
        <dbReference type="ARBA" id="ARBA00023136"/>
    </source>
</evidence>
<dbReference type="FunFam" id="3.30.40.10:FF:000632">
    <property type="entry name" value="RING-H2 finger protein ATL73"/>
    <property type="match status" value="1"/>
</dbReference>
<evidence type="ECO:0000256" key="8">
    <source>
        <dbReference type="ARBA" id="ARBA00022989"/>
    </source>
</evidence>
<evidence type="ECO:0000256" key="5">
    <source>
        <dbReference type="ARBA" id="ARBA00022692"/>
    </source>
</evidence>
<reference evidence="14" key="1">
    <citation type="submission" date="2019-12" db="EMBL/GenBank/DDBJ databases">
        <authorList>
            <person name="Scholes J."/>
        </authorList>
    </citation>
    <scope>NUCLEOTIDE SEQUENCE</scope>
</reference>
<dbReference type="SUPFAM" id="SSF57850">
    <property type="entry name" value="RING/U-box"/>
    <property type="match status" value="1"/>
</dbReference>
<accession>A0A9N7NGG9</accession>
<dbReference type="SMART" id="SM00184">
    <property type="entry name" value="RING"/>
    <property type="match status" value="1"/>
</dbReference>
<comment type="catalytic activity">
    <reaction evidence="1">
        <text>S-ubiquitinyl-[E2 ubiquitin-conjugating enzyme]-L-cysteine + [acceptor protein]-L-lysine = [E2 ubiquitin-conjugating enzyme]-L-cysteine + N(6)-ubiquitinyl-[acceptor protein]-L-lysine.</text>
        <dbReference type="EC" id="2.3.2.27"/>
    </reaction>
</comment>
<protein>
    <recommendedName>
        <fullName evidence="3">RING-type E3 ubiquitin transferase</fullName>
        <ecNumber evidence="3">2.3.2.27</ecNumber>
    </recommendedName>
</protein>
<feature type="domain" description="RING-type" evidence="13">
    <location>
        <begin position="113"/>
        <end position="155"/>
    </location>
</feature>
<evidence type="ECO:0000256" key="4">
    <source>
        <dbReference type="ARBA" id="ARBA00022679"/>
    </source>
</evidence>
<dbReference type="PANTHER" id="PTHR46905:SF7">
    <property type="entry name" value="RING-H2 FINGER PROTEIN ATL78"/>
    <property type="match status" value="1"/>
</dbReference>
<evidence type="ECO:0000256" key="10">
    <source>
        <dbReference type="ARBA" id="ARBA00024209"/>
    </source>
</evidence>
<dbReference type="GO" id="GO:0061630">
    <property type="term" value="F:ubiquitin protein ligase activity"/>
    <property type="evidence" value="ECO:0007669"/>
    <property type="project" value="UniProtKB-EC"/>
</dbReference>
<sequence length="191" mass="20753">MSSLHSRRLLLQNQSYAAIPPPPGAAEVVLPRENTSFDSNVVMVLSVLLCALICSLALSSITRCALRCSRLVAANPSPPTVPPNTGIKRKALRTYPTISYRSSLEMLGQGTECAICLSDFASGERVRVLPTCRHGFHVRCIDKWLNSHSSCPTCRHCLLGRQLPAVPAQDNAFGVTIQPLQPEGLIRGHEI</sequence>
<keyword evidence="11" id="KW-0863">Zinc-finger</keyword>
<dbReference type="PANTHER" id="PTHR46905">
    <property type="entry name" value="RING-H2 FINGER PROTEIN ATL78"/>
    <property type="match status" value="1"/>
</dbReference>
<dbReference type="OrthoDB" id="8062037at2759"/>
<evidence type="ECO:0000256" key="12">
    <source>
        <dbReference type="SAM" id="Phobius"/>
    </source>
</evidence>
<comment type="subcellular location">
    <subcellularLocation>
        <location evidence="2">Membrane</location>
        <topology evidence="2">Single-pass membrane protein</topology>
    </subcellularLocation>
</comment>
<dbReference type="PROSITE" id="PS50089">
    <property type="entry name" value="ZF_RING_2"/>
    <property type="match status" value="1"/>
</dbReference>
<dbReference type="GO" id="GO:0016020">
    <property type="term" value="C:membrane"/>
    <property type="evidence" value="ECO:0007669"/>
    <property type="project" value="UniProtKB-SubCell"/>
</dbReference>
<evidence type="ECO:0000313" key="15">
    <source>
        <dbReference type="Proteomes" id="UP001153555"/>
    </source>
</evidence>
<dbReference type="InterPro" id="IPR044602">
    <property type="entry name" value="ATL10/ATL72-79-like"/>
</dbReference>
<keyword evidence="9 12" id="KW-0472">Membrane</keyword>
<evidence type="ECO:0000256" key="11">
    <source>
        <dbReference type="PROSITE-ProRule" id="PRU00175"/>
    </source>
</evidence>
<dbReference type="EC" id="2.3.2.27" evidence="3"/>
<dbReference type="InterPro" id="IPR013083">
    <property type="entry name" value="Znf_RING/FYVE/PHD"/>
</dbReference>
<feature type="transmembrane region" description="Helical" evidence="12">
    <location>
        <begin position="41"/>
        <end position="61"/>
    </location>
</feature>
<dbReference type="CDD" id="cd16461">
    <property type="entry name" value="RING-H2_EL5-like"/>
    <property type="match status" value="1"/>
</dbReference>
<dbReference type="Proteomes" id="UP001153555">
    <property type="component" value="Unassembled WGS sequence"/>
</dbReference>
<comment type="caution">
    <text evidence="14">The sequence shown here is derived from an EMBL/GenBank/DDBJ whole genome shotgun (WGS) entry which is preliminary data.</text>
</comment>
<dbReference type="EMBL" id="CACSLK010027813">
    <property type="protein sequence ID" value="CAA0830193.1"/>
    <property type="molecule type" value="Genomic_DNA"/>
</dbReference>
<dbReference type="GO" id="GO:0008270">
    <property type="term" value="F:zinc ion binding"/>
    <property type="evidence" value="ECO:0007669"/>
    <property type="project" value="UniProtKB-KW"/>
</dbReference>
<keyword evidence="4" id="KW-0808">Transferase</keyword>
<comment type="similarity">
    <text evidence="10">Belongs to the RING-type zinc finger family. ATL subfamily.</text>
</comment>
<evidence type="ECO:0000256" key="3">
    <source>
        <dbReference type="ARBA" id="ARBA00012483"/>
    </source>
</evidence>
<dbReference type="InterPro" id="IPR001841">
    <property type="entry name" value="Znf_RING"/>
</dbReference>
<organism evidence="14 15">
    <name type="scientific">Striga hermonthica</name>
    <name type="common">Purple witchweed</name>
    <name type="synonym">Buchnera hermonthica</name>
    <dbReference type="NCBI Taxonomy" id="68872"/>
    <lineage>
        <taxon>Eukaryota</taxon>
        <taxon>Viridiplantae</taxon>
        <taxon>Streptophyta</taxon>
        <taxon>Embryophyta</taxon>
        <taxon>Tracheophyta</taxon>
        <taxon>Spermatophyta</taxon>
        <taxon>Magnoliopsida</taxon>
        <taxon>eudicotyledons</taxon>
        <taxon>Gunneridae</taxon>
        <taxon>Pentapetalae</taxon>
        <taxon>asterids</taxon>
        <taxon>lamiids</taxon>
        <taxon>Lamiales</taxon>
        <taxon>Orobanchaceae</taxon>
        <taxon>Buchnereae</taxon>
        <taxon>Striga</taxon>
    </lineage>
</organism>